<evidence type="ECO:0000313" key="5">
    <source>
        <dbReference type="EnsemblMetazoa" id="XP_038047648.1"/>
    </source>
</evidence>
<feature type="domain" description="Apple" evidence="4">
    <location>
        <begin position="161"/>
        <end position="239"/>
    </location>
</feature>
<proteinExistence type="predicted"/>
<dbReference type="PROSITE" id="PS50041">
    <property type="entry name" value="C_TYPE_LECTIN_2"/>
    <property type="match status" value="1"/>
</dbReference>
<organism evidence="5 6">
    <name type="scientific">Patiria miniata</name>
    <name type="common">Bat star</name>
    <name type="synonym">Asterina miniata</name>
    <dbReference type="NCBI Taxonomy" id="46514"/>
    <lineage>
        <taxon>Eukaryota</taxon>
        <taxon>Metazoa</taxon>
        <taxon>Echinodermata</taxon>
        <taxon>Eleutherozoa</taxon>
        <taxon>Asterozoa</taxon>
        <taxon>Asteroidea</taxon>
        <taxon>Valvatacea</taxon>
        <taxon>Valvatida</taxon>
        <taxon>Asterinidae</taxon>
        <taxon>Patiria</taxon>
    </lineage>
</organism>
<dbReference type="SMART" id="SM00034">
    <property type="entry name" value="CLECT"/>
    <property type="match status" value="1"/>
</dbReference>
<evidence type="ECO:0008006" key="7">
    <source>
        <dbReference type="Google" id="ProtNLM"/>
    </source>
</evidence>
<dbReference type="InterPro" id="IPR050111">
    <property type="entry name" value="C-type_lectin/snaclec_domain"/>
</dbReference>
<dbReference type="Proteomes" id="UP000887568">
    <property type="component" value="Unplaced"/>
</dbReference>
<sequence>MILTFLLLSCFILHTSSQFACPAGWTQHAEFCYLMITTPKLTWSEADGRCRAAGGELALPVTREEIRFLWTMFRAQNLSESELQPSGGIWLGCRRTAAGLWGCSNTPTLDFAWWMGGQPDGGDCVVMWHHEARWSDAECETARFTACQRRGRVECARQGRCHQRGGPGHQIHGCLLNHVLREVQVQDPAMCCIKCVDDPRCRSFNLVGSTCQLNTAQRSDVNFNGETATNDTCVYYEID</sequence>
<evidence type="ECO:0000256" key="1">
    <source>
        <dbReference type="ARBA" id="ARBA00023157"/>
    </source>
</evidence>
<dbReference type="Gene3D" id="3.10.100.10">
    <property type="entry name" value="Mannose-Binding Protein A, subunit A"/>
    <property type="match status" value="1"/>
</dbReference>
<name>A0A913Z766_PATMI</name>
<evidence type="ECO:0000259" key="3">
    <source>
        <dbReference type="PROSITE" id="PS50041"/>
    </source>
</evidence>
<keyword evidence="1" id="KW-1015">Disulfide bond</keyword>
<dbReference type="InterPro" id="IPR001304">
    <property type="entry name" value="C-type_lectin-like"/>
</dbReference>
<feature type="chain" id="PRO_5037103306" description="C-type lectin domain-containing protein" evidence="2">
    <location>
        <begin position="18"/>
        <end position="239"/>
    </location>
</feature>
<evidence type="ECO:0000259" key="4">
    <source>
        <dbReference type="PROSITE" id="PS50948"/>
    </source>
</evidence>
<keyword evidence="2" id="KW-0732">Signal</keyword>
<feature type="domain" description="C-type lectin" evidence="3">
    <location>
        <begin position="28"/>
        <end position="148"/>
    </location>
</feature>
<protein>
    <recommendedName>
        <fullName evidence="7">C-type lectin domain-containing protein</fullName>
    </recommendedName>
</protein>
<dbReference type="PROSITE" id="PS50948">
    <property type="entry name" value="PAN"/>
    <property type="match status" value="1"/>
</dbReference>
<keyword evidence="6" id="KW-1185">Reference proteome</keyword>
<dbReference type="Pfam" id="PF00059">
    <property type="entry name" value="Lectin_C"/>
    <property type="match status" value="1"/>
</dbReference>
<dbReference type="Gene3D" id="3.50.4.10">
    <property type="entry name" value="Hepatocyte Growth Factor"/>
    <property type="match status" value="1"/>
</dbReference>
<dbReference type="OMA" id="CETARFT"/>
<dbReference type="Pfam" id="PF00024">
    <property type="entry name" value="PAN_1"/>
    <property type="match status" value="1"/>
</dbReference>
<accession>A0A913Z766</accession>
<dbReference type="AlphaFoldDB" id="A0A913Z766"/>
<dbReference type="OrthoDB" id="2142683at2759"/>
<evidence type="ECO:0000313" key="6">
    <source>
        <dbReference type="Proteomes" id="UP000887568"/>
    </source>
</evidence>
<feature type="signal peptide" evidence="2">
    <location>
        <begin position="1"/>
        <end position="17"/>
    </location>
</feature>
<dbReference type="PANTHER" id="PTHR22803">
    <property type="entry name" value="MANNOSE, PHOSPHOLIPASE, LECTIN RECEPTOR RELATED"/>
    <property type="match status" value="1"/>
</dbReference>
<evidence type="ECO:0000256" key="2">
    <source>
        <dbReference type="SAM" id="SignalP"/>
    </source>
</evidence>
<dbReference type="InterPro" id="IPR018378">
    <property type="entry name" value="C-type_lectin_CS"/>
</dbReference>
<dbReference type="SUPFAM" id="SSF56436">
    <property type="entry name" value="C-type lectin-like"/>
    <property type="match status" value="1"/>
</dbReference>
<dbReference type="PROSITE" id="PS00615">
    <property type="entry name" value="C_TYPE_LECTIN_1"/>
    <property type="match status" value="1"/>
</dbReference>
<dbReference type="InterPro" id="IPR016186">
    <property type="entry name" value="C-type_lectin-like/link_sf"/>
</dbReference>
<dbReference type="EnsemblMetazoa" id="XM_038191720.1">
    <property type="protein sequence ID" value="XP_038047648.1"/>
    <property type="gene ID" value="LOC119721759"/>
</dbReference>
<dbReference type="InterPro" id="IPR016187">
    <property type="entry name" value="CTDL_fold"/>
</dbReference>
<dbReference type="GeneID" id="119721759"/>
<dbReference type="InterPro" id="IPR003609">
    <property type="entry name" value="Pan_app"/>
</dbReference>
<reference evidence="5" key="1">
    <citation type="submission" date="2022-11" db="UniProtKB">
        <authorList>
            <consortium name="EnsemblMetazoa"/>
        </authorList>
    </citation>
    <scope>IDENTIFICATION</scope>
</reference>
<dbReference type="RefSeq" id="XP_038047648.1">
    <property type="nucleotide sequence ID" value="XM_038191720.1"/>
</dbReference>